<gene>
    <name evidence="6" type="ORF">Tco025E_05115</name>
</gene>
<proteinExistence type="predicted"/>
<keyword evidence="6" id="KW-0378">Hydrolase</keyword>
<dbReference type="RefSeq" id="XP_029227857.1">
    <property type="nucleotide sequence ID" value="XM_029372018.1"/>
</dbReference>
<evidence type="ECO:0000313" key="7">
    <source>
        <dbReference type="Proteomes" id="UP000284403"/>
    </source>
</evidence>
<feature type="transmembrane region" description="Helical" evidence="5">
    <location>
        <begin position="33"/>
        <end position="54"/>
    </location>
</feature>
<comment type="subcellular location">
    <subcellularLocation>
        <location evidence="1">Membrane</location>
        <topology evidence="1">Multi-pass membrane protein</topology>
    </subcellularLocation>
</comment>
<comment type="caution">
    <text evidence="6">The sequence shown here is derived from an EMBL/GenBank/DDBJ whole genome shotgun (WGS) entry which is preliminary data.</text>
</comment>
<dbReference type="EMBL" id="MKKU01000288">
    <property type="protein sequence ID" value="RNF16614.1"/>
    <property type="molecule type" value="Genomic_DNA"/>
</dbReference>
<dbReference type="Proteomes" id="UP000284403">
    <property type="component" value="Unassembled WGS sequence"/>
</dbReference>
<dbReference type="SUPFAM" id="SSF144091">
    <property type="entry name" value="Rhomboid-like"/>
    <property type="match status" value="1"/>
</dbReference>
<protein>
    <submittedName>
        <fullName evidence="6">Putative serine peptidase, Clan S-, family S54</fullName>
        <ecNumber evidence="6">3.4.21.-</ecNumber>
    </submittedName>
</protein>
<keyword evidence="4 5" id="KW-0472">Membrane</keyword>
<dbReference type="GO" id="GO:0016787">
    <property type="term" value="F:hydrolase activity"/>
    <property type="evidence" value="ECO:0007669"/>
    <property type="project" value="UniProtKB-KW"/>
</dbReference>
<feature type="transmembrane region" description="Helical" evidence="5">
    <location>
        <begin position="260"/>
        <end position="281"/>
    </location>
</feature>
<evidence type="ECO:0000256" key="1">
    <source>
        <dbReference type="ARBA" id="ARBA00004141"/>
    </source>
</evidence>
<accession>A0A422PFW7</accession>
<dbReference type="GO" id="GO:0016020">
    <property type="term" value="C:membrane"/>
    <property type="evidence" value="ECO:0007669"/>
    <property type="project" value="UniProtKB-SubCell"/>
</dbReference>
<evidence type="ECO:0000256" key="2">
    <source>
        <dbReference type="ARBA" id="ARBA00022692"/>
    </source>
</evidence>
<dbReference type="OrthoDB" id="273673at2759"/>
<organism evidence="6 7">
    <name type="scientific">Trypanosoma conorhini</name>
    <dbReference type="NCBI Taxonomy" id="83891"/>
    <lineage>
        <taxon>Eukaryota</taxon>
        <taxon>Discoba</taxon>
        <taxon>Euglenozoa</taxon>
        <taxon>Kinetoplastea</taxon>
        <taxon>Metakinetoplastina</taxon>
        <taxon>Trypanosomatida</taxon>
        <taxon>Trypanosomatidae</taxon>
        <taxon>Trypanosoma</taxon>
    </lineage>
</organism>
<dbReference type="AlphaFoldDB" id="A0A422PFW7"/>
<feature type="transmembrane region" description="Helical" evidence="5">
    <location>
        <begin position="187"/>
        <end position="208"/>
    </location>
</feature>
<dbReference type="EC" id="3.4.21.-" evidence="6"/>
<dbReference type="Gene3D" id="1.20.1540.10">
    <property type="entry name" value="Rhomboid-like"/>
    <property type="match status" value="1"/>
</dbReference>
<keyword evidence="7" id="KW-1185">Reference proteome</keyword>
<dbReference type="InterPro" id="IPR035952">
    <property type="entry name" value="Rhomboid-like_sf"/>
</dbReference>
<evidence type="ECO:0000256" key="5">
    <source>
        <dbReference type="SAM" id="Phobius"/>
    </source>
</evidence>
<sequence length="360" mass="39007">MSHAVCLAALQREGHHGPSACVCVCAIVRFLLARLFLSFLISFFFASLLLSSAVRVGACRLHAEQSAWVIVVVFGGGGGGVRMVHVELTCAAIRLTPVWVCLLAYYQNGEWPTQLQALVRVMDYGFSVDAFKRRPIVLLTHLFVHANDSHLLGNLSALTATLVEFGGPSVVENVEEESAWVSLRRTLGSFVVLVGGGIVGGIGGQLLYNDAQLARRHRRWLSLAGVQEGAGGGAVDGVLRRVRNWVDRMNYKIDKRRTDAVFMCGASAGICSLAGFNAAYYQRWGTALAMVVPEFVAVVCSLLRPQAELASAAWLPAGEVVGHAAHIGGFTVGVCMGLAWRWLSGVYRSRTKRRQKPKNL</sequence>
<evidence type="ECO:0000313" key="6">
    <source>
        <dbReference type="EMBL" id="RNF16614.1"/>
    </source>
</evidence>
<name>A0A422PFW7_9TRYP</name>
<evidence type="ECO:0000256" key="3">
    <source>
        <dbReference type="ARBA" id="ARBA00022989"/>
    </source>
</evidence>
<evidence type="ECO:0000256" key="4">
    <source>
        <dbReference type="ARBA" id="ARBA00023136"/>
    </source>
</evidence>
<keyword evidence="3 5" id="KW-1133">Transmembrane helix</keyword>
<reference evidence="6 7" key="1">
    <citation type="journal article" date="2018" name="BMC Genomics">
        <title>Genomic comparison of Trypanosoma conorhini and Trypanosoma rangeli to Trypanosoma cruzi strains of high and low virulence.</title>
        <authorList>
            <person name="Bradwell K.R."/>
            <person name="Koparde V.N."/>
            <person name="Matveyev A.V."/>
            <person name="Serrano M.G."/>
            <person name="Alves J.M."/>
            <person name="Parikh H."/>
            <person name="Huang B."/>
            <person name="Lee V."/>
            <person name="Espinosa-Alvarez O."/>
            <person name="Ortiz P.A."/>
            <person name="Costa-Martins A.G."/>
            <person name="Teixeira M.M."/>
            <person name="Buck G.A."/>
        </authorList>
    </citation>
    <scope>NUCLEOTIDE SEQUENCE [LARGE SCALE GENOMIC DNA]</scope>
    <source>
        <strain evidence="6 7">025E</strain>
    </source>
</reference>
<keyword evidence="2 5" id="KW-0812">Transmembrane</keyword>
<dbReference type="GeneID" id="40318726"/>
<feature type="transmembrane region" description="Helical" evidence="5">
    <location>
        <begin position="324"/>
        <end position="343"/>
    </location>
</feature>